<dbReference type="GO" id="GO:0006308">
    <property type="term" value="P:DNA catabolic process"/>
    <property type="evidence" value="ECO:0007669"/>
    <property type="project" value="InterPro"/>
</dbReference>
<dbReference type="EMBL" id="DXGG01000036">
    <property type="protein sequence ID" value="HIW86845.1"/>
    <property type="molecule type" value="Genomic_DNA"/>
</dbReference>
<proteinExistence type="predicted"/>
<dbReference type="InterPro" id="IPR003753">
    <property type="entry name" value="Exonuc_VII_L"/>
</dbReference>
<accession>A0A9D1RGA9</accession>
<dbReference type="GO" id="GO:0008855">
    <property type="term" value="F:exodeoxyribonuclease VII activity"/>
    <property type="evidence" value="ECO:0007669"/>
    <property type="project" value="InterPro"/>
</dbReference>
<evidence type="ECO:0000313" key="3">
    <source>
        <dbReference type="Proteomes" id="UP000824267"/>
    </source>
</evidence>
<feature type="domain" description="Exonuclease VII large subunit C-terminal" evidence="1">
    <location>
        <begin position="7"/>
        <end position="143"/>
    </location>
</feature>
<name>A0A9D1RGA9_9BACT</name>
<dbReference type="Pfam" id="PF02601">
    <property type="entry name" value="Exonuc_VII_L"/>
    <property type="match status" value="1"/>
</dbReference>
<sequence>INSYSNRYSVFYYLFPSLLQGDGAVSSIIRVLEKIRLVYDFFDAVVIIRGGGGDLGLSAYNNYELCKAVLYCPLPVLTGIGHSTNETVCEMIAFHNGITPTDLADFIMQRFVKTDELLHKTIDMLKLKCANRIENEKEKLSMLDKYIDLLNPTNTLNKGYSVTLKDGKTIRQANQLKKGDRIVTRFSQGEITSIVE</sequence>
<dbReference type="AlphaFoldDB" id="A0A9D1RGA9"/>
<comment type="caution">
    <text evidence="2">The sequence shown here is derived from an EMBL/GenBank/DDBJ whole genome shotgun (WGS) entry which is preliminary data.</text>
</comment>
<feature type="non-terminal residue" evidence="2">
    <location>
        <position position="1"/>
    </location>
</feature>
<dbReference type="PANTHER" id="PTHR30008">
    <property type="entry name" value="EXODEOXYRIBONUCLEASE 7 LARGE SUBUNIT"/>
    <property type="match status" value="1"/>
</dbReference>
<gene>
    <name evidence="2" type="ORF">IAC47_01015</name>
</gene>
<evidence type="ECO:0000259" key="1">
    <source>
        <dbReference type="Pfam" id="PF02601"/>
    </source>
</evidence>
<dbReference type="GO" id="GO:0009318">
    <property type="term" value="C:exodeoxyribonuclease VII complex"/>
    <property type="evidence" value="ECO:0007669"/>
    <property type="project" value="InterPro"/>
</dbReference>
<dbReference type="Proteomes" id="UP000824267">
    <property type="component" value="Unassembled WGS sequence"/>
</dbReference>
<dbReference type="PANTHER" id="PTHR30008:SF0">
    <property type="entry name" value="EXODEOXYRIBONUCLEASE 7 LARGE SUBUNIT"/>
    <property type="match status" value="1"/>
</dbReference>
<dbReference type="InterPro" id="IPR020579">
    <property type="entry name" value="Exonuc_VII_lsu_C"/>
</dbReference>
<reference evidence="2" key="2">
    <citation type="submission" date="2021-04" db="EMBL/GenBank/DDBJ databases">
        <authorList>
            <person name="Gilroy R."/>
        </authorList>
    </citation>
    <scope>NUCLEOTIDE SEQUENCE</scope>
    <source>
        <strain evidence="2">Gambia16-930</strain>
    </source>
</reference>
<organism evidence="2 3">
    <name type="scientific">Candidatus Onthomorpha intestinigallinarum</name>
    <dbReference type="NCBI Taxonomy" id="2840880"/>
    <lineage>
        <taxon>Bacteria</taxon>
        <taxon>Pseudomonadati</taxon>
        <taxon>Bacteroidota</taxon>
        <taxon>Bacteroidia</taxon>
        <taxon>Bacteroidales</taxon>
        <taxon>Candidatus Onthomorpha</taxon>
    </lineage>
</organism>
<protein>
    <recommendedName>
        <fullName evidence="1">Exonuclease VII large subunit C-terminal domain-containing protein</fullName>
    </recommendedName>
</protein>
<reference evidence="2" key="1">
    <citation type="journal article" date="2021" name="PeerJ">
        <title>Extensive microbial diversity within the chicken gut microbiome revealed by metagenomics and culture.</title>
        <authorList>
            <person name="Gilroy R."/>
            <person name="Ravi A."/>
            <person name="Getino M."/>
            <person name="Pursley I."/>
            <person name="Horton D.L."/>
            <person name="Alikhan N.F."/>
            <person name="Baker D."/>
            <person name="Gharbi K."/>
            <person name="Hall N."/>
            <person name="Watson M."/>
            <person name="Adriaenssens E.M."/>
            <person name="Foster-Nyarko E."/>
            <person name="Jarju S."/>
            <person name="Secka A."/>
            <person name="Antonio M."/>
            <person name="Oren A."/>
            <person name="Chaudhuri R.R."/>
            <person name="La Ragione R."/>
            <person name="Hildebrand F."/>
            <person name="Pallen M.J."/>
        </authorList>
    </citation>
    <scope>NUCLEOTIDE SEQUENCE</scope>
    <source>
        <strain evidence="2">Gambia16-930</strain>
    </source>
</reference>
<evidence type="ECO:0000313" key="2">
    <source>
        <dbReference type="EMBL" id="HIW86845.1"/>
    </source>
</evidence>